<evidence type="ECO:0000313" key="2">
    <source>
        <dbReference type="Proteomes" id="UP001445335"/>
    </source>
</evidence>
<protein>
    <submittedName>
        <fullName evidence="1">Uncharacterized protein</fullName>
    </submittedName>
</protein>
<comment type="caution">
    <text evidence="1">The sequence shown here is derived from an EMBL/GenBank/DDBJ whole genome shotgun (WGS) entry which is preliminary data.</text>
</comment>
<gene>
    <name evidence="1" type="ORF">WJX81_007386</name>
</gene>
<dbReference type="AlphaFoldDB" id="A0AAW1RI36"/>
<accession>A0AAW1RI36</accession>
<organism evidence="1 2">
    <name type="scientific">Elliptochloris bilobata</name>
    <dbReference type="NCBI Taxonomy" id="381761"/>
    <lineage>
        <taxon>Eukaryota</taxon>
        <taxon>Viridiplantae</taxon>
        <taxon>Chlorophyta</taxon>
        <taxon>core chlorophytes</taxon>
        <taxon>Trebouxiophyceae</taxon>
        <taxon>Trebouxiophyceae incertae sedis</taxon>
        <taxon>Elliptochloris clade</taxon>
        <taxon>Elliptochloris</taxon>
    </lineage>
</organism>
<dbReference type="Proteomes" id="UP001445335">
    <property type="component" value="Unassembled WGS sequence"/>
</dbReference>
<dbReference type="EMBL" id="JALJOU010000037">
    <property type="protein sequence ID" value="KAK9833333.1"/>
    <property type="molecule type" value="Genomic_DNA"/>
</dbReference>
<evidence type="ECO:0000313" key="1">
    <source>
        <dbReference type="EMBL" id="KAK9833333.1"/>
    </source>
</evidence>
<proteinExistence type="predicted"/>
<keyword evidence="2" id="KW-1185">Reference proteome</keyword>
<reference evidence="1 2" key="1">
    <citation type="journal article" date="2024" name="Nat. Commun.">
        <title>Phylogenomics reveals the evolutionary origins of lichenization in chlorophyte algae.</title>
        <authorList>
            <person name="Puginier C."/>
            <person name="Libourel C."/>
            <person name="Otte J."/>
            <person name="Skaloud P."/>
            <person name="Haon M."/>
            <person name="Grisel S."/>
            <person name="Petersen M."/>
            <person name="Berrin J.G."/>
            <person name="Delaux P.M."/>
            <person name="Dal Grande F."/>
            <person name="Keller J."/>
        </authorList>
    </citation>
    <scope>NUCLEOTIDE SEQUENCE [LARGE SCALE GENOMIC DNA]</scope>
    <source>
        <strain evidence="1 2">SAG 245.80</strain>
    </source>
</reference>
<name>A0AAW1RI36_9CHLO</name>
<sequence length="135" mass="15247">MSHRSNVLSAYRELVSLIHRLAPDRVQLALQEARAAVQANKGEADPVRASDQLKELYARISFLRMATPRIPRDRFFRGGAGSFVLRDGELVPGAAAKASRVADGKISMDEAYRKHHQLLKRQHFGREPPNVRQMF</sequence>